<sequence>MPRGEVPWGETNERFMITIQQLVVRGFATEHHASAAEPDLNMAALDPAFATNACAGTGWYVPLVGRLACILSNQRSKAARLKEPLAQLGLASRKSPKSQQMLGCA</sequence>
<dbReference type="EMBL" id="BLZH01000004">
    <property type="protein sequence ID" value="GFP54972.1"/>
    <property type="molecule type" value="Genomic_DNA"/>
</dbReference>
<name>A0A6V8QS64_TRIAP</name>
<organism evidence="1 2">
    <name type="scientific">Trichoderma asperellum</name>
    <name type="common">Filamentous fungus</name>
    <dbReference type="NCBI Taxonomy" id="101201"/>
    <lineage>
        <taxon>Eukaryota</taxon>
        <taxon>Fungi</taxon>
        <taxon>Dikarya</taxon>
        <taxon>Ascomycota</taxon>
        <taxon>Pezizomycotina</taxon>
        <taxon>Sordariomycetes</taxon>
        <taxon>Hypocreomycetidae</taxon>
        <taxon>Hypocreales</taxon>
        <taxon>Hypocreaceae</taxon>
        <taxon>Trichoderma</taxon>
    </lineage>
</organism>
<dbReference type="Proteomes" id="UP000517252">
    <property type="component" value="Unassembled WGS sequence"/>
</dbReference>
<proteinExistence type="predicted"/>
<reference evidence="1 2" key="1">
    <citation type="submission" date="2020-07" db="EMBL/GenBank/DDBJ databases">
        <title>Trichoderma asperellum IC-1 whole genome shotgun sequence.</title>
        <authorList>
            <person name="Kanamasa S."/>
            <person name="Takahashi H."/>
        </authorList>
    </citation>
    <scope>NUCLEOTIDE SEQUENCE [LARGE SCALE GENOMIC DNA]</scope>
    <source>
        <strain evidence="1 2">IC-1</strain>
    </source>
</reference>
<dbReference type="AlphaFoldDB" id="A0A6V8QS64"/>
<comment type="caution">
    <text evidence="1">The sequence shown here is derived from an EMBL/GenBank/DDBJ whole genome shotgun (WGS) entry which is preliminary data.</text>
</comment>
<evidence type="ECO:0000313" key="1">
    <source>
        <dbReference type="EMBL" id="GFP54972.1"/>
    </source>
</evidence>
<protein>
    <submittedName>
        <fullName evidence="1">Uncharacterized protein</fullName>
    </submittedName>
</protein>
<accession>A0A6V8QS64</accession>
<evidence type="ECO:0000313" key="2">
    <source>
        <dbReference type="Proteomes" id="UP000517252"/>
    </source>
</evidence>
<gene>
    <name evidence="1" type="ORF">TASIC1_0004059700</name>
</gene>